<keyword evidence="5 7" id="KW-0378">Hydrolase</keyword>
<gene>
    <name evidence="11" type="ORF">B0T15DRAFT_222131</name>
</gene>
<evidence type="ECO:0000256" key="10">
    <source>
        <dbReference type="SAM" id="SignalP"/>
    </source>
</evidence>
<feature type="active site" description="Proton donor" evidence="8">
    <location>
        <position position="201"/>
    </location>
</feature>
<dbReference type="CDD" id="cd18831">
    <property type="entry name" value="GH43_AnAbnA-like"/>
    <property type="match status" value="1"/>
</dbReference>
<evidence type="ECO:0000256" key="4">
    <source>
        <dbReference type="ARBA" id="ARBA00012586"/>
    </source>
</evidence>
<feature type="signal peptide" evidence="10">
    <location>
        <begin position="1"/>
        <end position="22"/>
    </location>
</feature>
<accession>A0AAJ0M254</accession>
<dbReference type="PIRSF" id="PIRSF026534">
    <property type="entry name" value="Endo_alpha-L-arabinosidase"/>
    <property type="match status" value="1"/>
</dbReference>
<protein>
    <recommendedName>
        <fullName evidence="4 7">Arabinan endo-1,5-alpha-L-arabinosidase</fullName>
        <ecNumber evidence="4 7">3.2.1.99</ecNumber>
    </recommendedName>
</protein>
<feature type="site" description="Important for catalytic activity, responsible for pKa modulation of the active site Glu and correct orientation of both the proton donor and substrate" evidence="9">
    <location>
        <position position="152"/>
    </location>
</feature>
<reference evidence="11" key="2">
    <citation type="submission" date="2023-06" db="EMBL/GenBank/DDBJ databases">
        <authorList>
            <consortium name="Lawrence Berkeley National Laboratory"/>
            <person name="Mondo S.J."/>
            <person name="Hensen N."/>
            <person name="Bonometti L."/>
            <person name="Westerberg I."/>
            <person name="Brannstrom I.O."/>
            <person name="Guillou S."/>
            <person name="Cros-Aarteil S."/>
            <person name="Calhoun S."/>
            <person name="Haridas S."/>
            <person name="Kuo A."/>
            <person name="Pangilinan J."/>
            <person name="Riley R."/>
            <person name="Labutti K."/>
            <person name="Andreopoulos B."/>
            <person name="Lipzen A."/>
            <person name="Chen C."/>
            <person name="Yanf M."/>
            <person name="Daum C."/>
            <person name="Ng V."/>
            <person name="Clum A."/>
            <person name="Steindorff A."/>
            <person name="Ohm R."/>
            <person name="Martin F."/>
            <person name="Silar P."/>
            <person name="Natvig D."/>
            <person name="Lalanne C."/>
            <person name="Gautier V."/>
            <person name="Ament-Velasquez S.L."/>
            <person name="Kruys A."/>
            <person name="Hutchinson M.I."/>
            <person name="Powell A.J."/>
            <person name="Barry K."/>
            <person name="Miller A.N."/>
            <person name="Grigoriev I.V."/>
            <person name="Debuchy R."/>
            <person name="Gladieux P."/>
            <person name="Thoren M.H."/>
            <person name="Johannesson H."/>
        </authorList>
    </citation>
    <scope>NUCLEOTIDE SEQUENCE</scope>
    <source>
        <strain evidence="11">CBS 333.67</strain>
    </source>
</reference>
<comment type="caution">
    <text evidence="11">The sequence shown here is derived from an EMBL/GenBank/DDBJ whole genome shotgun (WGS) entry which is preliminary data.</text>
</comment>
<dbReference type="InterPro" id="IPR023296">
    <property type="entry name" value="Glyco_hydro_beta-prop_sf"/>
</dbReference>
<dbReference type="SUPFAM" id="SSF75005">
    <property type="entry name" value="Arabinanase/levansucrase/invertase"/>
    <property type="match status" value="1"/>
</dbReference>
<dbReference type="PANTHER" id="PTHR43301:SF3">
    <property type="entry name" value="ARABINAN ENDO-1,5-ALPHA-L-ARABINOSIDASE A-RELATED"/>
    <property type="match status" value="1"/>
</dbReference>
<evidence type="ECO:0000313" key="11">
    <source>
        <dbReference type="EMBL" id="KAK3306227.1"/>
    </source>
</evidence>
<dbReference type="EC" id="3.2.1.99" evidence="4 7"/>
<dbReference type="Pfam" id="PF04616">
    <property type="entry name" value="Glyco_hydro_43"/>
    <property type="match status" value="1"/>
</dbReference>
<feature type="active site" description="Proton acceptor" evidence="8">
    <location>
        <position position="38"/>
    </location>
</feature>
<evidence type="ECO:0000256" key="7">
    <source>
        <dbReference type="PIRNR" id="PIRNR026534"/>
    </source>
</evidence>
<evidence type="ECO:0000256" key="6">
    <source>
        <dbReference type="ARBA" id="ARBA00023295"/>
    </source>
</evidence>
<keyword evidence="10" id="KW-0732">Signal</keyword>
<organism evidence="11 12">
    <name type="scientific">Chaetomium strumarium</name>
    <dbReference type="NCBI Taxonomy" id="1170767"/>
    <lineage>
        <taxon>Eukaryota</taxon>
        <taxon>Fungi</taxon>
        <taxon>Dikarya</taxon>
        <taxon>Ascomycota</taxon>
        <taxon>Pezizomycotina</taxon>
        <taxon>Sordariomycetes</taxon>
        <taxon>Sordariomycetidae</taxon>
        <taxon>Sordariales</taxon>
        <taxon>Chaetomiaceae</taxon>
        <taxon>Chaetomium</taxon>
    </lineage>
</organism>
<dbReference type="Gene3D" id="2.115.10.20">
    <property type="entry name" value="Glycosyl hydrolase domain, family 43"/>
    <property type="match status" value="1"/>
</dbReference>
<evidence type="ECO:0000256" key="2">
    <source>
        <dbReference type="ARBA" id="ARBA00004834"/>
    </source>
</evidence>
<dbReference type="Proteomes" id="UP001273166">
    <property type="component" value="Unassembled WGS sequence"/>
</dbReference>
<evidence type="ECO:0000256" key="1">
    <source>
        <dbReference type="ARBA" id="ARBA00000375"/>
    </source>
</evidence>
<dbReference type="InterPro" id="IPR016840">
    <property type="entry name" value="Glyco_hydro_43_endo_a_Ara-ase"/>
</dbReference>
<name>A0AAJ0M254_9PEZI</name>
<keyword evidence="6 7" id="KW-0326">Glycosidase</keyword>
<evidence type="ECO:0000256" key="9">
    <source>
        <dbReference type="PIRSR" id="PIRSR606710-2"/>
    </source>
</evidence>
<dbReference type="GO" id="GO:0005975">
    <property type="term" value="P:carbohydrate metabolic process"/>
    <property type="evidence" value="ECO:0007669"/>
    <property type="project" value="InterPro"/>
</dbReference>
<dbReference type="GO" id="GO:0046558">
    <property type="term" value="F:arabinan endo-1,5-alpha-L-arabinosidase activity"/>
    <property type="evidence" value="ECO:0007669"/>
    <property type="project" value="UniProtKB-EC"/>
</dbReference>
<reference evidence="11" key="1">
    <citation type="journal article" date="2023" name="Mol. Phylogenet. Evol.">
        <title>Genome-scale phylogeny and comparative genomics of the fungal order Sordariales.</title>
        <authorList>
            <person name="Hensen N."/>
            <person name="Bonometti L."/>
            <person name="Westerberg I."/>
            <person name="Brannstrom I.O."/>
            <person name="Guillou S."/>
            <person name="Cros-Aarteil S."/>
            <person name="Calhoun S."/>
            <person name="Haridas S."/>
            <person name="Kuo A."/>
            <person name="Mondo S."/>
            <person name="Pangilinan J."/>
            <person name="Riley R."/>
            <person name="LaButti K."/>
            <person name="Andreopoulos B."/>
            <person name="Lipzen A."/>
            <person name="Chen C."/>
            <person name="Yan M."/>
            <person name="Daum C."/>
            <person name="Ng V."/>
            <person name="Clum A."/>
            <person name="Steindorff A."/>
            <person name="Ohm R.A."/>
            <person name="Martin F."/>
            <person name="Silar P."/>
            <person name="Natvig D.O."/>
            <person name="Lalanne C."/>
            <person name="Gautier V."/>
            <person name="Ament-Velasquez S.L."/>
            <person name="Kruys A."/>
            <person name="Hutchinson M.I."/>
            <person name="Powell A.J."/>
            <person name="Barry K."/>
            <person name="Miller A.N."/>
            <person name="Grigoriev I.V."/>
            <person name="Debuchy R."/>
            <person name="Gladieux P."/>
            <person name="Hiltunen Thoren M."/>
            <person name="Johannesson H."/>
        </authorList>
    </citation>
    <scope>NUCLEOTIDE SEQUENCE</scope>
    <source>
        <strain evidence="11">CBS 333.67</strain>
    </source>
</reference>
<evidence type="ECO:0000313" key="12">
    <source>
        <dbReference type="Proteomes" id="UP001273166"/>
    </source>
</evidence>
<dbReference type="EMBL" id="JAUDZG010000004">
    <property type="protein sequence ID" value="KAK3306227.1"/>
    <property type="molecule type" value="Genomic_DNA"/>
</dbReference>
<dbReference type="PANTHER" id="PTHR43301">
    <property type="entry name" value="ARABINAN ENDO-1,5-ALPHA-L-ARABINOSIDASE"/>
    <property type="match status" value="1"/>
</dbReference>
<evidence type="ECO:0000256" key="8">
    <source>
        <dbReference type="PIRSR" id="PIRSR606710-1"/>
    </source>
</evidence>
<feature type="chain" id="PRO_5042496232" description="Arabinan endo-1,5-alpha-L-arabinosidase" evidence="10">
    <location>
        <begin position="23"/>
        <end position="322"/>
    </location>
</feature>
<dbReference type="AlphaFoldDB" id="A0AAJ0M254"/>
<comment type="catalytic activity">
    <reaction evidence="1 7">
        <text>Endohydrolysis of (1-&gt;5)-alpha-arabinofuranosidic linkages in (1-&gt;5)-arabinans.</text>
        <dbReference type="EC" id="3.2.1.99"/>
    </reaction>
</comment>
<evidence type="ECO:0000256" key="3">
    <source>
        <dbReference type="ARBA" id="ARBA00009865"/>
    </source>
</evidence>
<dbReference type="RefSeq" id="XP_062722007.1">
    <property type="nucleotide sequence ID" value="XM_062862822.1"/>
</dbReference>
<dbReference type="InterPro" id="IPR006710">
    <property type="entry name" value="Glyco_hydro_43"/>
</dbReference>
<dbReference type="InterPro" id="IPR050727">
    <property type="entry name" value="GH43_arabinanases"/>
</dbReference>
<sequence>MARLLDLFFGLGAALLPSLASAYALPEACSGVCTNSHDPSIIRRADGTYFRFSTGGKIAVHTAPALTGPWTYRGAALPSGSSINLPGNQDLWAPDVAKVGDYYYLYYSVSTFGSQNSAIGVARSTSLDVGSWTDLGATGVASDSSKPYNAIDGNLVQDGDGSYFLTFGSFWQDIHRVRMTPIKANGAAYQVAYDAQDTAIEGPFVFKHGSYYYLFFSKGQCCGFDKNRPAAGKEYRILVCRGTSAVGPFTDRDGKSCRSGGGTVVLQSHDWVYGPGGQGVYQDPTHGPVLYYHYVDTRVGFADGQKRFGWNKINFSSGWPVV</sequence>
<proteinExistence type="inferred from homology"/>
<keyword evidence="12" id="KW-1185">Reference proteome</keyword>
<comment type="similarity">
    <text evidence="3 7">Belongs to the glycosyl hydrolase 43 family.</text>
</comment>
<evidence type="ECO:0000256" key="5">
    <source>
        <dbReference type="ARBA" id="ARBA00022801"/>
    </source>
</evidence>
<dbReference type="GeneID" id="87881651"/>
<comment type="pathway">
    <text evidence="2 7">Glycan metabolism; L-arabinan degradation.</text>
</comment>